<dbReference type="AlphaFoldDB" id="A0A087RM37"/>
<dbReference type="Pfam" id="PF22537">
    <property type="entry name" value="WbmS-like"/>
    <property type="match status" value="1"/>
</dbReference>
<gene>
    <name evidence="1" type="ORF">AAA799D11_01916</name>
</gene>
<sequence>MEDELNKFYENPLVTLDVDWAPDFIIEDVARKLTRENIRATWFITHKSPVLEKLFSNPLFEIGIHPNFHSQTTQGKNQDEVLENLKKIVPDAKTIRTHGLLQSTRILLKFQKYGIQNDVSLLLTKDPMLRPHFSKFLQILRLPYFWEDDIEMIEGPNWMNIEELFQIKGLKIFDFHPIHIYLNSNDMNNYNLLKKEKHIQELEKNDVEKYINKNVGTKTFFDKFVENVSRKKTLTIEELSEKNRRKI</sequence>
<keyword evidence="2" id="KW-1185">Reference proteome</keyword>
<reference evidence="1 2" key="1">
    <citation type="submission" date="2014-06" db="EMBL/GenBank/DDBJ databases">
        <authorList>
            <person name="Ngugi D.K."/>
            <person name="Blom J."/>
            <person name="Alam I."/>
            <person name="Rashid M."/>
            <person name="Baalawi W."/>
            <person name="Zhang G."/>
            <person name="Hikmawan T."/>
            <person name="Guan Y."/>
            <person name="Antunes A."/>
            <person name="Siam R."/>
            <person name="El-Dorry H."/>
            <person name="Bajic V."/>
            <person name="Stingl U."/>
        </authorList>
    </citation>
    <scope>NUCLEOTIDE SEQUENCE [LARGE SCALE GENOMIC DNA]</scope>
    <source>
        <strain evidence="1">SCGC AAA799-D11</strain>
    </source>
</reference>
<comment type="caution">
    <text evidence="1">The sequence shown here is derived from an EMBL/GenBank/DDBJ whole genome shotgun (WGS) entry which is preliminary data.</text>
</comment>
<organism evidence="1 2">
    <name type="scientific">Marine Group I thaumarchaeote SCGC AAA799-D11</name>
    <dbReference type="NCBI Taxonomy" id="1502291"/>
    <lineage>
        <taxon>Archaea</taxon>
        <taxon>Nitrososphaerota</taxon>
        <taxon>Marine Group I</taxon>
    </lineage>
</organism>
<dbReference type="InterPro" id="IPR054492">
    <property type="entry name" value="WbmS-like"/>
</dbReference>
<dbReference type="EMBL" id="JOSY01000077">
    <property type="protein sequence ID" value="KFM14541.1"/>
    <property type="molecule type" value="Genomic_DNA"/>
</dbReference>
<name>A0A087RM37_9ARCH</name>
<evidence type="ECO:0000313" key="2">
    <source>
        <dbReference type="Proteomes" id="UP000029386"/>
    </source>
</evidence>
<accession>A0A087RM37</accession>
<dbReference type="Proteomes" id="UP000029386">
    <property type="component" value="Unassembled WGS sequence"/>
</dbReference>
<evidence type="ECO:0008006" key="3">
    <source>
        <dbReference type="Google" id="ProtNLM"/>
    </source>
</evidence>
<dbReference type="STRING" id="1502291.AAA799D11_01916"/>
<proteinExistence type="predicted"/>
<protein>
    <recommendedName>
        <fullName evidence="3">Polysaccharide deacetylase</fullName>
    </recommendedName>
</protein>
<dbReference type="Gene3D" id="3.20.20.370">
    <property type="entry name" value="Glycoside hydrolase/deacetylase"/>
    <property type="match status" value="1"/>
</dbReference>
<evidence type="ECO:0000313" key="1">
    <source>
        <dbReference type="EMBL" id="KFM14541.1"/>
    </source>
</evidence>